<name>A0A6L9EDY7_9FLAO</name>
<evidence type="ECO:0000313" key="5">
    <source>
        <dbReference type="Proteomes" id="UP000475249"/>
    </source>
</evidence>
<dbReference type="RefSeq" id="WP_161435984.1">
    <property type="nucleotide sequence ID" value="NZ_WXYO01000006.1"/>
</dbReference>
<keyword evidence="1" id="KW-0472">Membrane</keyword>
<keyword evidence="5" id="KW-1185">Reference proteome</keyword>
<dbReference type="AlphaFoldDB" id="A0A6L9EDY7"/>
<reference evidence="4 5" key="1">
    <citation type="submission" date="2020-01" db="EMBL/GenBank/DDBJ databases">
        <title>Bacteria diversity of Porities sp.</title>
        <authorList>
            <person name="Wang G."/>
        </authorList>
    </citation>
    <scope>NUCLEOTIDE SEQUENCE [LARGE SCALE GENOMIC DNA]</scope>
    <source>
        <strain evidence="4 5">R33</strain>
    </source>
</reference>
<feature type="transmembrane region" description="Helical" evidence="1">
    <location>
        <begin position="525"/>
        <end position="547"/>
    </location>
</feature>
<proteinExistence type="predicted"/>
<dbReference type="InterPro" id="IPR019863">
    <property type="entry name" value="Motility-assoc_ABC-rel_GldG"/>
</dbReference>
<evidence type="ECO:0000313" key="4">
    <source>
        <dbReference type="EMBL" id="NAS12935.1"/>
    </source>
</evidence>
<dbReference type="Proteomes" id="UP000475249">
    <property type="component" value="Unassembled WGS sequence"/>
</dbReference>
<dbReference type="EMBL" id="WXYO01000006">
    <property type="protein sequence ID" value="NAS12935.1"/>
    <property type="molecule type" value="Genomic_DNA"/>
</dbReference>
<gene>
    <name evidence="4" type="primary">gldG</name>
    <name evidence="4" type="ORF">GTQ38_13030</name>
</gene>
<evidence type="ECO:0000256" key="1">
    <source>
        <dbReference type="SAM" id="Phobius"/>
    </source>
</evidence>
<keyword evidence="1" id="KW-1133">Transmembrane helix</keyword>
<dbReference type="Pfam" id="PF23357">
    <property type="entry name" value="DUF7088"/>
    <property type="match status" value="1"/>
</dbReference>
<feature type="domain" description="ABC-type uncharacterised transport system" evidence="2">
    <location>
        <begin position="186"/>
        <end position="490"/>
    </location>
</feature>
<evidence type="ECO:0000259" key="2">
    <source>
        <dbReference type="Pfam" id="PF09822"/>
    </source>
</evidence>
<sequence length="554" mass="62357">MKRNMFIAILKALVFLVLINLLGSLAYFRLDLTEDKRYTLSEAAMATVSEFDTPVIVDVLLDGNLPAEFTRLKQETRQILEEFTSENNNIKFNFVDPLEGSQSESTIAELQSIGLTPANVTVEENGKVSQELLFPWAMVNHNNNTVRVSLLKNRLGASTEQRINNSVQNLEYAFADAFTKLGLTEKKRIAVIKGNGELPDIQMADYLSTLRDYYNIGAITLDSVSSNPQKVLDQLKGFDLALIAKPTQAFSDEEKYVMDQFIVNGGKSVWLIDQVAMELDSLFNEKGSALAFPRDLNLGDFFFKYGLRINTDLVNDFYATQIVLATGEGNSSQYNPLPWVYHPMIISRNDHPVNNKLEALRLQFASSIDTLANANKKTVLYYSSPLSKLEGTPKTISFSILDSPLDRETYNDGNKAVAVLIEGDFGSAFTNRVKPLDLQGTAEKGGPNKMLVVSDGDVIRNQLRNGRPLELGYDKWTNTFYGNKEFLINSVNYMLDDSGLINIRNKQVAIPLLDPEKIRTQKFRWQLMTIGLPLVLVAIFGFGFRYYQKRKYGR</sequence>
<keyword evidence="1" id="KW-0812">Transmembrane</keyword>
<organism evidence="4 5">
    <name type="scientific">Poritiphilus flavus</name>
    <dbReference type="NCBI Taxonomy" id="2697053"/>
    <lineage>
        <taxon>Bacteria</taxon>
        <taxon>Pseudomonadati</taxon>
        <taxon>Bacteroidota</taxon>
        <taxon>Flavobacteriia</taxon>
        <taxon>Flavobacteriales</taxon>
        <taxon>Flavobacteriaceae</taxon>
        <taxon>Poritiphilus</taxon>
    </lineage>
</organism>
<accession>A0A6L9EDY7</accession>
<dbReference type="NCBIfam" id="TIGR03521">
    <property type="entry name" value="GldG"/>
    <property type="match status" value="1"/>
</dbReference>
<dbReference type="Pfam" id="PF09822">
    <property type="entry name" value="ABC_transp_aux"/>
    <property type="match status" value="1"/>
</dbReference>
<protein>
    <submittedName>
        <fullName evidence="4">Gliding motility-associated ABC transporter substrate-binding protein GldG</fullName>
    </submittedName>
</protein>
<dbReference type="InterPro" id="IPR019196">
    <property type="entry name" value="ABC_transp_unknown"/>
</dbReference>
<evidence type="ECO:0000259" key="3">
    <source>
        <dbReference type="Pfam" id="PF23357"/>
    </source>
</evidence>
<feature type="domain" description="DUF7088" evidence="3">
    <location>
        <begin position="34"/>
        <end position="139"/>
    </location>
</feature>
<comment type="caution">
    <text evidence="4">The sequence shown here is derived from an EMBL/GenBank/DDBJ whole genome shotgun (WGS) entry which is preliminary data.</text>
</comment>
<dbReference type="InterPro" id="IPR055396">
    <property type="entry name" value="DUF7088"/>
</dbReference>